<dbReference type="Pfam" id="PF13478">
    <property type="entry name" value="XdhC_C"/>
    <property type="match status" value="1"/>
</dbReference>
<dbReference type="InterPro" id="IPR003777">
    <property type="entry name" value="XdhC_CoxI"/>
</dbReference>
<dbReference type="PANTHER" id="PTHR30388:SF6">
    <property type="entry name" value="XANTHINE DEHYDROGENASE SUBUNIT A-RELATED"/>
    <property type="match status" value="1"/>
</dbReference>
<feature type="domain" description="XdhC- CoxI" evidence="1">
    <location>
        <begin position="12"/>
        <end position="76"/>
    </location>
</feature>
<evidence type="ECO:0000259" key="2">
    <source>
        <dbReference type="Pfam" id="PF13478"/>
    </source>
</evidence>
<accession>A0A9D2CFL5</accession>
<name>A0A9D2CFL5_9FIRM</name>
<dbReference type="InterPro" id="IPR052698">
    <property type="entry name" value="MoCofactor_Util/Proc"/>
</dbReference>
<reference evidence="3" key="2">
    <citation type="submission" date="2021-04" db="EMBL/GenBank/DDBJ databases">
        <authorList>
            <person name="Gilroy R."/>
        </authorList>
    </citation>
    <scope>NUCLEOTIDE SEQUENCE</scope>
    <source>
        <strain evidence="3">CHK33-7979</strain>
    </source>
</reference>
<dbReference type="Gene3D" id="3.40.50.720">
    <property type="entry name" value="NAD(P)-binding Rossmann-like Domain"/>
    <property type="match status" value="1"/>
</dbReference>
<proteinExistence type="predicted"/>
<dbReference type="Proteomes" id="UP000886824">
    <property type="component" value="Unassembled WGS sequence"/>
</dbReference>
<dbReference type="PANTHER" id="PTHR30388">
    <property type="entry name" value="ALDEHYDE OXIDOREDUCTASE MOLYBDENUM COFACTOR ASSEMBLY PROTEIN"/>
    <property type="match status" value="1"/>
</dbReference>
<sequence length="337" mass="35589">MKELFEALRAALDRGEGAVLCTIVASSGSAPRGAGAKMAVFADGACRGTIGGGAVEARSQGYALDLLRSGGESLVHAFDLTPNEVQDIGMICGGKVTVAFQVLRAAALPAVEAVLEALDRPEEDAWLITPVEEGLAGGLGLYDGAHGPRFAVPLSPEALRPLLRSRGVLRKESPACYVEPLVQAGVVYLFGGGHVGRELCPLLAHVGFRVVLFDDRPQAALPQRFPQASRVILGDYRRIFDHITITDRDYVVIMTPGHQSDFEVLSQVLATPASYVGCIGSRHKVAATRERLAGLGFSPADMDRVHSPIGLPIGGETPAEIAISIAAEMIAHRSGRL</sequence>
<dbReference type="EMBL" id="DXCX01000128">
    <property type="protein sequence ID" value="HIY74609.1"/>
    <property type="molecule type" value="Genomic_DNA"/>
</dbReference>
<dbReference type="InterPro" id="IPR027051">
    <property type="entry name" value="XdhC_Rossmann_dom"/>
</dbReference>
<reference evidence="3" key="1">
    <citation type="journal article" date="2021" name="PeerJ">
        <title>Extensive microbial diversity within the chicken gut microbiome revealed by metagenomics and culture.</title>
        <authorList>
            <person name="Gilroy R."/>
            <person name="Ravi A."/>
            <person name="Getino M."/>
            <person name="Pursley I."/>
            <person name="Horton D.L."/>
            <person name="Alikhan N.F."/>
            <person name="Baker D."/>
            <person name="Gharbi K."/>
            <person name="Hall N."/>
            <person name="Watson M."/>
            <person name="Adriaenssens E.M."/>
            <person name="Foster-Nyarko E."/>
            <person name="Jarju S."/>
            <person name="Secka A."/>
            <person name="Antonio M."/>
            <person name="Oren A."/>
            <person name="Chaudhuri R.R."/>
            <person name="La Ragione R."/>
            <person name="Hildebrand F."/>
            <person name="Pallen M.J."/>
        </authorList>
    </citation>
    <scope>NUCLEOTIDE SEQUENCE</scope>
    <source>
        <strain evidence="3">CHK33-7979</strain>
    </source>
</reference>
<evidence type="ECO:0000313" key="3">
    <source>
        <dbReference type="EMBL" id="HIY74609.1"/>
    </source>
</evidence>
<feature type="domain" description="XdhC Rossmann" evidence="2">
    <location>
        <begin position="187"/>
        <end position="329"/>
    </location>
</feature>
<evidence type="ECO:0000259" key="1">
    <source>
        <dbReference type="Pfam" id="PF02625"/>
    </source>
</evidence>
<comment type="caution">
    <text evidence="3">The sequence shown here is derived from an EMBL/GenBank/DDBJ whole genome shotgun (WGS) entry which is preliminary data.</text>
</comment>
<dbReference type="AlphaFoldDB" id="A0A9D2CFL5"/>
<protein>
    <submittedName>
        <fullName evidence="3">XdhC family protein</fullName>
    </submittedName>
</protein>
<evidence type="ECO:0000313" key="4">
    <source>
        <dbReference type="Proteomes" id="UP000886824"/>
    </source>
</evidence>
<gene>
    <name evidence="3" type="ORF">H9826_11685</name>
</gene>
<dbReference type="Pfam" id="PF02625">
    <property type="entry name" value="XdhC_CoxI"/>
    <property type="match status" value="1"/>
</dbReference>
<organism evidence="3 4">
    <name type="scientific">Candidatus Intestinimonas merdavium</name>
    <dbReference type="NCBI Taxonomy" id="2838622"/>
    <lineage>
        <taxon>Bacteria</taxon>
        <taxon>Bacillati</taxon>
        <taxon>Bacillota</taxon>
        <taxon>Clostridia</taxon>
        <taxon>Eubacteriales</taxon>
        <taxon>Intestinimonas</taxon>
    </lineage>
</organism>